<evidence type="ECO:0008006" key="18">
    <source>
        <dbReference type="Google" id="ProtNLM"/>
    </source>
</evidence>
<evidence type="ECO:0000256" key="1">
    <source>
        <dbReference type="ARBA" id="ARBA00004251"/>
    </source>
</evidence>
<dbReference type="InterPro" id="IPR032675">
    <property type="entry name" value="LRR_dom_sf"/>
</dbReference>
<name>A0AAD4JK11_PERFH</name>
<evidence type="ECO:0000256" key="5">
    <source>
        <dbReference type="ARBA" id="ARBA00022614"/>
    </source>
</evidence>
<dbReference type="AlphaFoldDB" id="A0AAD4JK11"/>
<dbReference type="InterPro" id="IPR046956">
    <property type="entry name" value="RLP23-like"/>
</dbReference>
<evidence type="ECO:0000256" key="7">
    <source>
        <dbReference type="ARBA" id="ARBA00022729"/>
    </source>
</evidence>
<keyword evidence="11" id="KW-0325">Glycoprotein</keyword>
<dbReference type="EMBL" id="SDAM02000038">
    <property type="protein sequence ID" value="KAH6835202.1"/>
    <property type="molecule type" value="Genomic_DNA"/>
</dbReference>
<dbReference type="FunFam" id="3.80.10.10:FF:000129">
    <property type="entry name" value="Leucine-rich repeat receptor-like kinase"/>
    <property type="match status" value="1"/>
</dbReference>
<dbReference type="Pfam" id="PF00560">
    <property type="entry name" value="LRR_1"/>
    <property type="match status" value="10"/>
</dbReference>
<dbReference type="Pfam" id="PF08263">
    <property type="entry name" value="LRRNT_2"/>
    <property type="match status" value="1"/>
</dbReference>
<reference evidence="16 17" key="1">
    <citation type="journal article" date="2021" name="Nat. Commun.">
        <title>Incipient diploidization of the medicinal plant Perilla within 10,000 years.</title>
        <authorList>
            <person name="Zhang Y."/>
            <person name="Shen Q."/>
            <person name="Leng L."/>
            <person name="Zhang D."/>
            <person name="Chen S."/>
            <person name="Shi Y."/>
            <person name="Ning Z."/>
            <person name="Chen S."/>
        </authorList>
    </citation>
    <scope>NUCLEOTIDE SEQUENCE [LARGE SCALE GENOMIC DNA]</scope>
    <source>
        <strain evidence="17">cv. PC099</strain>
    </source>
</reference>
<evidence type="ECO:0000313" key="16">
    <source>
        <dbReference type="EMBL" id="KAH6835202.1"/>
    </source>
</evidence>
<evidence type="ECO:0000256" key="9">
    <source>
        <dbReference type="ARBA" id="ARBA00022989"/>
    </source>
</evidence>
<dbReference type="SMART" id="SM00365">
    <property type="entry name" value="LRR_SD22"/>
    <property type="match status" value="7"/>
</dbReference>
<dbReference type="Pfam" id="PF23598">
    <property type="entry name" value="LRR_14"/>
    <property type="match status" value="1"/>
</dbReference>
<dbReference type="InterPro" id="IPR013210">
    <property type="entry name" value="LRR_N_plant-typ"/>
</dbReference>
<keyword evidence="8" id="KW-0677">Repeat</keyword>
<dbReference type="Pfam" id="PF13855">
    <property type="entry name" value="LRR_8"/>
    <property type="match status" value="1"/>
</dbReference>
<proteinExistence type="inferred from homology"/>
<dbReference type="GO" id="GO:0007165">
    <property type="term" value="P:signal transduction"/>
    <property type="evidence" value="ECO:0007669"/>
    <property type="project" value="UniProtKB-ARBA"/>
</dbReference>
<dbReference type="FunFam" id="3.80.10.10:FF:000111">
    <property type="entry name" value="LRR receptor-like serine/threonine-protein kinase ERECTA"/>
    <property type="match status" value="1"/>
</dbReference>
<keyword evidence="9 12" id="KW-1133">Transmembrane helix</keyword>
<dbReference type="FunFam" id="3.80.10.10:FF:000095">
    <property type="entry name" value="LRR receptor-like serine/threonine-protein kinase GSO1"/>
    <property type="match status" value="1"/>
</dbReference>
<evidence type="ECO:0000256" key="13">
    <source>
        <dbReference type="SAM" id="SignalP"/>
    </source>
</evidence>
<evidence type="ECO:0000256" key="4">
    <source>
        <dbReference type="ARBA" id="ARBA00022553"/>
    </source>
</evidence>
<dbReference type="InterPro" id="IPR055414">
    <property type="entry name" value="LRR_R13L4/SHOC2-like"/>
</dbReference>
<sequence>MSSSNPYYFFIFIFSLVSFKLSHCIQNHGIFCLEIEKQSLVNLKQSLIDPHNLLSSWDGEIDCCKWNGVVCNNSTRHVHQLRLHGLNGKINPSLLNLKHLTYLDLSLNNFGETIPSFIGSFKNLEYLNLSDAGFHGKIPSNIGNLSNLNTLILEGRLNMLHVDGLEWLPKLSKLEYLNMNFVNLSKAENWLQVINTLPSLLELHFQNCSLDFIDPLNNNGVNISSLSTVDLSHNNLESFSIPSWIFQLSNLVYLDLSFNNINGPIPTFNNATKLHYIDLSKNRLNSTIPDWLYSCKDLKFVHFSYSLLHGKISNAVANLTSLKTLDFFGNQLSGKIPKEISNLCGLEFLFLTYNELQGDISDSFGNMSDCFLTSIKLLCLRSNQLYGRIPDNFGEFKKIQFLHFGGNSFSGRIPDSLGKLSSLQEFSLYGNNFSGNLPEIFGQLSSLEELYIDDCMLEGIVTENHFANLTKLKIFSAPGNLLTLNVSPNWIPPFQLKALKIGSWSFVSSRIPSWLGMQRNISELDLSNTGISGTVPSWFWEIQFLNLSHNNLYGEIPNIHPAQFLYLSSNKFSGVLPRIGDTMRELDLSNNSFSGEMSHFLCDSSQANYAVEILHLAGNQLSGELPDCWMKWPSLKYLNLGDNNLFGGIPSSMGFLKNLQSLNLYRNKYIGQIPSSMRKCTELVKIELADNDLDGSLPTWIGTGLVKLRILILRSNRFSGEIPSEICQLNNLQILDLSDNSFSGIIPSCVENFTAMATKRSLAQYDYSSSYSGASFIDSALVATKGNILQYDTILSLVTNIDLSSNNLSGDIPNKLTSLVELRSLNLSINNMTGSIPGNIGDMKQLESLDLSRNSLSGQIPSSFSLISSLNRLNLSYNNLTGSIPKGTQIQSLDASSFIGNNLCGPPLTSHDCSSGGDNGVKAEEEENDEDRSEVDWFYVFLSSGYVVGFSVVCITLLLNKSWRDAYFGLFFEKYA</sequence>
<evidence type="ECO:0000256" key="12">
    <source>
        <dbReference type="SAM" id="Phobius"/>
    </source>
</evidence>
<evidence type="ECO:0000259" key="14">
    <source>
        <dbReference type="Pfam" id="PF08263"/>
    </source>
</evidence>
<keyword evidence="6 12" id="KW-0812">Transmembrane</keyword>
<dbReference type="Gene3D" id="3.80.10.10">
    <property type="entry name" value="Ribonuclease Inhibitor"/>
    <property type="match status" value="3"/>
</dbReference>
<keyword evidence="5" id="KW-0433">Leucine-rich repeat</keyword>
<evidence type="ECO:0000259" key="15">
    <source>
        <dbReference type="Pfam" id="PF23598"/>
    </source>
</evidence>
<evidence type="ECO:0000256" key="6">
    <source>
        <dbReference type="ARBA" id="ARBA00022692"/>
    </source>
</evidence>
<evidence type="ECO:0000256" key="10">
    <source>
        <dbReference type="ARBA" id="ARBA00023136"/>
    </source>
</evidence>
<feature type="signal peptide" evidence="13">
    <location>
        <begin position="1"/>
        <end position="24"/>
    </location>
</feature>
<gene>
    <name evidence="16" type="ORF">C2S53_003426</name>
</gene>
<keyword evidence="3" id="KW-1003">Cell membrane</keyword>
<evidence type="ECO:0000256" key="2">
    <source>
        <dbReference type="ARBA" id="ARBA00009592"/>
    </source>
</evidence>
<evidence type="ECO:0000256" key="11">
    <source>
        <dbReference type="ARBA" id="ARBA00023180"/>
    </source>
</evidence>
<dbReference type="Proteomes" id="UP001190926">
    <property type="component" value="Unassembled WGS sequence"/>
</dbReference>
<dbReference type="GO" id="GO:0006952">
    <property type="term" value="P:defense response"/>
    <property type="evidence" value="ECO:0007669"/>
    <property type="project" value="UniProtKB-ARBA"/>
</dbReference>
<dbReference type="InterPro" id="IPR003591">
    <property type="entry name" value="Leu-rich_rpt_typical-subtyp"/>
</dbReference>
<feature type="domain" description="Disease resistance R13L4/SHOC-2-like LRR" evidence="15">
    <location>
        <begin position="79"/>
        <end position="262"/>
    </location>
</feature>
<keyword evidence="10 12" id="KW-0472">Membrane</keyword>
<keyword evidence="17" id="KW-1185">Reference proteome</keyword>
<feature type="transmembrane region" description="Helical" evidence="12">
    <location>
        <begin position="937"/>
        <end position="959"/>
    </location>
</feature>
<dbReference type="SUPFAM" id="SSF52058">
    <property type="entry name" value="L domain-like"/>
    <property type="match status" value="2"/>
</dbReference>
<comment type="similarity">
    <text evidence="2">Belongs to the RLP family.</text>
</comment>
<comment type="subcellular location">
    <subcellularLocation>
        <location evidence="1">Cell membrane</location>
        <topology evidence="1">Single-pass type I membrane protein</topology>
    </subcellularLocation>
</comment>
<dbReference type="PANTHER" id="PTHR48063">
    <property type="entry name" value="LRR RECEPTOR-LIKE KINASE"/>
    <property type="match status" value="1"/>
</dbReference>
<dbReference type="GO" id="GO:0005886">
    <property type="term" value="C:plasma membrane"/>
    <property type="evidence" value="ECO:0007669"/>
    <property type="project" value="UniProtKB-SubCell"/>
</dbReference>
<keyword evidence="7 13" id="KW-0732">Signal</keyword>
<dbReference type="InterPro" id="IPR001611">
    <property type="entry name" value="Leu-rich_rpt"/>
</dbReference>
<dbReference type="PANTHER" id="PTHR48063:SF98">
    <property type="entry name" value="LRR RECEPTOR-LIKE SERINE_THREONINE-PROTEIN KINASE FLS2"/>
    <property type="match status" value="1"/>
</dbReference>
<evidence type="ECO:0000256" key="8">
    <source>
        <dbReference type="ARBA" id="ARBA00022737"/>
    </source>
</evidence>
<organism evidence="16 17">
    <name type="scientific">Perilla frutescens var. hirtella</name>
    <name type="common">Perilla citriodora</name>
    <name type="synonym">Perilla setoyensis</name>
    <dbReference type="NCBI Taxonomy" id="608512"/>
    <lineage>
        <taxon>Eukaryota</taxon>
        <taxon>Viridiplantae</taxon>
        <taxon>Streptophyta</taxon>
        <taxon>Embryophyta</taxon>
        <taxon>Tracheophyta</taxon>
        <taxon>Spermatophyta</taxon>
        <taxon>Magnoliopsida</taxon>
        <taxon>eudicotyledons</taxon>
        <taxon>Gunneridae</taxon>
        <taxon>Pentapetalae</taxon>
        <taxon>asterids</taxon>
        <taxon>lamiids</taxon>
        <taxon>Lamiales</taxon>
        <taxon>Lamiaceae</taxon>
        <taxon>Nepetoideae</taxon>
        <taxon>Elsholtzieae</taxon>
        <taxon>Perilla</taxon>
    </lineage>
</organism>
<dbReference type="FunFam" id="3.80.10.10:FF:000041">
    <property type="entry name" value="LRR receptor-like serine/threonine-protein kinase ERECTA"/>
    <property type="match status" value="1"/>
</dbReference>
<feature type="domain" description="Leucine-rich repeat-containing N-terminal plant-type" evidence="14">
    <location>
        <begin position="36"/>
        <end position="72"/>
    </location>
</feature>
<accession>A0AAD4JK11</accession>
<dbReference type="FunFam" id="3.80.10.10:FF:000383">
    <property type="entry name" value="Leucine-rich repeat receptor protein kinase EMS1"/>
    <property type="match status" value="1"/>
</dbReference>
<dbReference type="GO" id="GO:0051707">
    <property type="term" value="P:response to other organism"/>
    <property type="evidence" value="ECO:0007669"/>
    <property type="project" value="UniProtKB-ARBA"/>
</dbReference>
<evidence type="ECO:0000256" key="3">
    <source>
        <dbReference type="ARBA" id="ARBA00022475"/>
    </source>
</evidence>
<keyword evidence="4" id="KW-0597">Phosphoprotein</keyword>
<dbReference type="SMART" id="SM00369">
    <property type="entry name" value="LRR_TYP"/>
    <property type="match status" value="9"/>
</dbReference>
<dbReference type="SUPFAM" id="SSF52047">
    <property type="entry name" value="RNI-like"/>
    <property type="match status" value="1"/>
</dbReference>
<evidence type="ECO:0000313" key="17">
    <source>
        <dbReference type="Proteomes" id="UP001190926"/>
    </source>
</evidence>
<feature type="chain" id="PRO_5042161262" description="Leucine-rich repeat-containing N-terminal plant-type domain-containing protein" evidence="13">
    <location>
        <begin position="25"/>
        <end position="976"/>
    </location>
</feature>
<comment type="caution">
    <text evidence="16">The sequence shown here is derived from an EMBL/GenBank/DDBJ whole genome shotgun (WGS) entry which is preliminary data.</text>
</comment>
<protein>
    <recommendedName>
        <fullName evidence="18">Leucine-rich repeat-containing N-terminal plant-type domain-containing protein</fullName>
    </recommendedName>
</protein>